<gene>
    <name evidence="1" type="ORF">LCGC14_1208730</name>
</gene>
<sequence length="52" mass="5487">HKSAFTDGILKTTVTFKFPAMNQSGTTKTHGWGSTNNIGDTPLATLTYSAGL</sequence>
<dbReference type="EMBL" id="LAZR01006268">
    <property type="protein sequence ID" value="KKM93398.1"/>
    <property type="molecule type" value="Genomic_DNA"/>
</dbReference>
<dbReference type="AlphaFoldDB" id="A0A0F9LIZ5"/>
<comment type="caution">
    <text evidence="1">The sequence shown here is derived from an EMBL/GenBank/DDBJ whole genome shotgun (WGS) entry which is preliminary data.</text>
</comment>
<name>A0A0F9LIZ5_9ZZZZ</name>
<reference evidence="1" key="1">
    <citation type="journal article" date="2015" name="Nature">
        <title>Complex archaea that bridge the gap between prokaryotes and eukaryotes.</title>
        <authorList>
            <person name="Spang A."/>
            <person name="Saw J.H."/>
            <person name="Jorgensen S.L."/>
            <person name="Zaremba-Niedzwiedzka K."/>
            <person name="Martijn J."/>
            <person name="Lind A.E."/>
            <person name="van Eijk R."/>
            <person name="Schleper C."/>
            <person name="Guy L."/>
            <person name="Ettema T.J."/>
        </authorList>
    </citation>
    <scope>NUCLEOTIDE SEQUENCE</scope>
</reference>
<protein>
    <submittedName>
        <fullName evidence="1">Uncharacterized protein</fullName>
    </submittedName>
</protein>
<proteinExistence type="predicted"/>
<feature type="non-terminal residue" evidence="1">
    <location>
        <position position="1"/>
    </location>
</feature>
<accession>A0A0F9LIZ5</accession>
<evidence type="ECO:0000313" key="1">
    <source>
        <dbReference type="EMBL" id="KKM93398.1"/>
    </source>
</evidence>
<organism evidence="1">
    <name type="scientific">marine sediment metagenome</name>
    <dbReference type="NCBI Taxonomy" id="412755"/>
    <lineage>
        <taxon>unclassified sequences</taxon>
        <taxon>metagenomes</taxon>
        <taxon>ecological metagenomes</taxon>
    </lineage>
</organism>